<reference evidence="2 3" key="1">
    <citation type="submission" date="2020-03" db="EMBL/GenBank/DDBJ databases">
        <title>Whole genome shotgun sequence of Phytohabitans rumicis NBRC 108638.</title>
        <authorList>
            <person name="Komaki H."/>
            <person name="Tamura T."/>
        </authorList>
    </citation>
    <scope>NUCLEOTIDE SEQUENCE [LARGE SCALE GENOMIC DNA]</scope>
    <source>
        <strain evidence="2 3">NBRC 108638</strain>
    </source>
</reference>
<dbReference type="AlphaFoldDB" id="A0A6V8LCH4"/>
<dbReference type="EMBL" id="BLPG01000001">
    <property type="protein sequence ID" value="GFJ92698.1"/>
    <property type="molecule type" value="Genomic_DNA"/>
</dbReference>
<gene>
    <name evidence="2" type="ORF">Prum_063400</name>
</gene>
<evidence type="ECO:0000313" key="3">
    <source>
        <dbReference type="Proteomes" id="UP000482960"/>
    </source>
</evidence>
<dbReference type="Pfam" id="PF19870">
    <property type="entry name" value="DUF6343"/>
    <property type="match status" value="1"/>
</dbReference>
<dbReference type="InterPro" id="IPR045924">
    <property type="entry name" value="DUF6343"/>
</dbReference>
<keyword evidence="1" id="KW-0472">Membrane</keyword>
<feature type="transmembrane region" description="Helical" evidence="1">
    <location>
        <begin position="50"/>
        <end position="70"/>
    </location>
</feature>
<comment type="caution">
    <text evidence="2">The sequence shown here is derived from an EMBL/GenBank/DDBJ whole genome shotgun (WGS) entry which is preliminary data.</text>
</comment>
<feature type="transmembrane region" description="Helical" evidence="1">
    <location>
        <begin position="21"/>
        <end position="44"/>
    </location>
</feature>
<organism evidence="2 3">
    <name type="scientific">Phytohabitans rumicis</name>
    <dbReference type="NCBI Taxonomy" id="1076125"/>
    <lineage>
        <taxon>Bacteria</taxon>
        <taxon>Bacillati</taxon>
        <taxon>Actinomycetota</taxon>
        <taxon>Actinomycetes</taxon>
        <taxon>Micromonosporales</taxon>
        <taxon>Micromonosporaceae</taxon>
    </lineage>
</organism>
<keyword evidence="3" id="KW-1185">Reference proteome</keyword>
<proteinExistence type="predicted"/>
<accession>A0A6V8LCH4</accession>
<protein>
    <submittedName>
        <fullName evidence="2">Uncharacterized protein</fullName>
    </submittedName>
</protein>
<keyword evidence="1" id="KW-1133">Transmembrane helix</keyword>
<dbReference type="RefSeq" id="WP_173079519.1">
    <property type="nucleotide sequence ID" value="NZ_BAABJB010000011.1"/>
</dbReference>
<sequence length="89" mass="9803">MTHQAGQPRDRRGTVGHAYSALNLRLIMASFGLVAGTALAVLMTRADQPLLALIAVAVVVASAVDLVIVLRRRRIRRRQDPGHRYSLFE</sequence>
<dbReference type="Proteomes" id="UP000482960">
    <property type="component" value="Unassembled WGS sequence"/>
</dbReference>
<evidence type="ECO:0000256" key="1">
    <source>
        <dbReference type="SAM" id="Phobius"/>
    </source>
</evidence>
<keyword evidence="1" id="KW-0812">Transmembrane</keyword>
<evidence type="ECO:0000313" key="2">
    <source>
        <dbReference type="EMBL" id="GFJ92698.1"/>
    </source>
</evidence>
<reference evidence="2 3" key="2">
    <citation type="submission" date="2020-03" db="EMBL/GenBank/DDBJ databases">
        <authorList>
            <person name="Ichikawa N."/>
            <person name="Kimura A."/>
            <person name="Kitahashi Y."/>
            <person name="Uohara A."/>
        </authorList>
    </citation>
    <scope>NUCLEOTIDE SEQUENCE [LARGE SCALE GENOMIC DNA]</scope>
    <source>
        <strain evidence="2 3">NBRC 108638</strain>
    </source>
</reference>
<name>A0A6V8LCH4_9ACTN</name>